<feature type="repeat" description="TPR" evidence="1">
    <location>
        <begin position="72"/>
        <end position="105"/>
    </location>
</feature>
<comment type="caution">
    <text evidence="3">The sequence shown here is derived from an EMBL/GenBank/DDBJ whole genome shotgun (WGS) entry which is preliminary data.</text>
</comment>
<evidence type="ECO:0000256" key="1">
    <source>
        <dbReference type="PROSITE-ProRule" id="PRU00339"/>
    </source>
</evidence>
<accession>A0A5D4TYB6</accession>
<organism evidence="3 4">
    <name type="scientific">Rossellomorea aquimaris</name>
    <dbReference type="NCBI Taxonomy" id="189382"/>
    <lineage>
        <taxon>Bacteria</taxon>
        <taxon>Bacillati</taxon>
        <taxon>Bacillota</taxon>
        <taxon>Bacilli</taxon>
        <taxon>Bacillales</taxon>
        <taxon>Bacillaceae</taxon>
        <taxon>Rossellomorea</taxon>
    </lineage>
</organism>
<name>A0A5D4TYB6_9BACI</name>
<gene>
    <name evidence="3" type="ORF">FZC85_10320</name>
</gene>
<evidence type="ECO:0000259" key="2">
    <source>
        <dbReference type="Pfam" id="PF12688"/>
    </source>
</evidence>
<dbReference type="Gene3D" id="1.25.40.10">
    <property type="entry name" value="Tetratricopeptide repeat domain"/>
    <property type="match status" value="1"/>
</dbReference>
<protein>
    <submittedName>
        <fullName evidence="3">Tetratricopeptide repeat protein</fullName>
    </submittedName>
</protein>
<dbReference type="OrthoDB" id="193829at2"/>
<keyword evidence="1" id="KW-0802">TPR repeat</keyword>
<dbReference type="AlphaFoldDB" id="A0A5D4TYB6"/>
<evidence type="ECO:0000313" key="4">
    <source>
        <dbReference type="Proteomes" id="UP000324269"/>
    </source>
</evidence>
<dbReference type="InterPro" id="IPR041656">
    <property type="entry name" value="TPR_5"/>
</dbReference>
<proteinExistence type="predicted"/>
<sequence>MSRKIEEAIELRESGEYAASIERWKRLIGEEPDNGFLHYQCAWSHDAMGLESEAVPYYESSIQLGLDDKELQGAYLGLGSTYRTLGEYEKSKSVFEKGIGRFPENKALTVFYSMTLYNLNEHSKAMELLLTCIGESSQESTIEPYKKAITFYASQLDVVWK</sequence>
<dbReference type="PROSITE" id="PS50005">
    <property type="entry name" value="TPR"/>
    <property type="match status" value="1"/>
</dbReference>
<dbReference type="SUPFAM" id="SSF48452">
    <property type="entry name" value="TPR-like"/>
    <property type="match status" value="1"/>
</dbReference>
<dbReference type="RefSeq" id="WP_148968256.1">
    <property type="nucleotide sequence ID" value="NZ_JBNIKW010000004.1"/>
</dbReference>
<dbReference type="Pfam" id="PF12688">
    <property type="entry name" value="TPR_5"/>
    <property type="match status" value="1"/>
</dbReference>
<dbReference type="EMBL" id="VTEZ01000003">
    <property type="protein sequence ID" value="TYS85382.1"/>
    <property type="molecule type" value="Genomic_DNA"/>
</dbReference>
<feature type="domain" description="Tetratrico peptide repeat group 5" evidence="2">
    <location>
        <begin position="39"/>
        <end position="156"/>
    </location>
</feature>
<reference evidence="3 4" key="1">
    <citation type="submission" date="2019-08" db="EMBL/GenBank/DDBJ databases">
        <title>Bacillus genomes from the desert of Cuatro Cienegas, Coahuila.</title>
        <authorList>
            <person name="Olmedo-Alvarez G."/>
        </authorList>
    </citation>
    <scope>NUCLEOTIDE SEQUENCE [LARGE SCALE GENOMIC DNA]</scope>
    <source>
        <strain evidence="3 4">CH87b_3T</strain>
    </source>
</reference>
<dbReference type="Proteomes" id="UP000324269">
    <property type="component" value="Unassembled WGS sequence"/>
</dbReference>
<evidence type="ECO:0000313" key="3">
    <source>
        <dbReference type="EMBL" id="TYS85382.1"/>
    </source>
</evidence>
<dbReference type="InterPro" id="IPR019734">
    <property type="entry name" value="TPR_rpt"/>
</dbReference>
<dbReference type="InterPro" id="IPR011990">
    <property type="entry name" value="TPR-like_helical_dom_sf"/>
</dbReference>